<proteinExistence type="predicted"/>
<evidence type="ECO:0000313" key="1">
    <source>
        <dbReference type="EMBL" id="SFD93002.1"/>
    </source>
</evidence>
<evidence type="ECO:0000313" key="2">
    <source>
        <dbReference type="Proteomes" id="UP000199517"/>
    </source>
</evidence>
<dbReference type="STRING" id="32040.SAMN04489710_10953"/>
<name>A0A1I1WD33_9BURK</name>
<sequence length="70" mass="7766">MSDWIGYRWLAGQYGVDAVQAFRTDSAIGKSRATVRENGYVHERYPPAARPAASLPGHLTFALKTATRTR</sequence>
<accession>A0A1I1WD33</accession>
<gene>
    <name evidence="1" type="ORF">SAMN04489710_10953</name>
</gene>
<protein>
    <submittedName>
        <fullName evidence="1">Uncharacterized protein</fullName>
    </submittedName>
</protein>
<dbReference type="RefSeq" id="WP_092953487.1">
    <property type="nucleotide sequence ID" value="NZ_FOMQ01000009.1"/>
</dbReference>
<dbReference type="EMBL" id="FOMQ01000009">
    <property type="protein sequence ID" value="SFD93002.1"/>
    <property type="molecule type" value="Genomic_DNA"/>
</dbReference>
<reference evidence="2" key="1">
    <citation type="submission" date="2016-10" db="EMBL/GenBank/DDBJ databases">
        <authorList>
            <person name="Varghese N."/>
            <person name="Submissions S."/>
        </authorList>
    </citation>
    <scope>NUCLEOTIDE SEQUENCE [LARGE SCALE GENOMIC DNA]</scope>
    <source>
        <strain evidence="2">DSM 7481</strain>
    </source>
</reference>
<organism evidence="1 2">
    <name type="scientific">Paracidovorax konjaci</name>
    <dbReference type="NCBI Taxonomy" id="32040"/>
    <lineage>
        <taxon>Bacteria</taxon>
        <taxon>Pseudomonadati</taxon>
        <taxon>Pseudomonadota</taxon>
        <taxon>Betaproteobacteria</taxon>
        <taxon>Burkholderiales</taxon>
        <taxon>Comamonadaceae</taxon>
        <taxon>Paracidovorax</taxon>
    </lineage>
</organism>
<dbReference type="AlphaFoldDB" id="A0A1I1WD33"/>
<dbReference type="OrthoDB" id="9813719at2"/>
<keyword evidence="2" id="KW-1185">Reference proteome</keyword>
<dbReference type="Proteomes" id="UP000199517">
    <property type="component" value="Unassembled WGS sequence"/>
</dbReference>